<feature type="compositionally biased region" description="Low complexity" evidence="1">
    <location>
        <begin position="30"/>
        <end position="44"/>
    </location>
</feature>
<comment type="caution">
    <text evidence="4">The sequence shown here is derived from an EMBL/GenBank/DDBJ whole genome shotgun (WGS) entry which is preliminary data.</text>
</comment>
<feature type="compositionally biased region" description="Acidic residues" evidence="1">
    <location>
        <begin position="2334"/>
        <end position="2343"/>
    </location>
</feature>
<organism evidence="4 5">
    <name type="scientific">Cervus elaphus hippelaphus</name>
    <name type="common">European red deer</name>
    <dbReference type="NCBI Taxonomy" id="46360"/>
    <lineage>
        <taxon>Eukaryota</taxon>
        <taxon>Metazoa</taxon>
        <taxon>Chordata</taxon>
        <taxon>Craniata</taxon>
        <taxon>Vertebrata</taxon>
        <taxon>Euteleostomi</taxon>
        <taxon>Mammalia</taxon>
        <taxon>Eutheria</taxon>
        <taxon>Laurasiatheria</taxon>
        <taxon>Artiodactyla</taxon>
        <taxon>Ruminantia</taxon>
        <taxon>Pecora</taxon>
        <taxon>Cervidae</taxon>
        <taxon>Cervinae</taxon>
        <taxon>Cervus</taxon>
    </lineage>
</organism>
<dbReference type="EMBL" id="MKHE01000005">
    <property type="protein sequence ID" value="OWK15188.1"/>
    <property type="molecule type" value="Genomic_DNA"/>
</dbReference>
<feature type="compositionally biased region" description="Basic and acidic residues" evidence="1">
    <location>
        <begin position="52"/>
        <end position="79"/>
    </location>
</feature>
<feature type="region of interest" description="Disordered" evidence="1">
    <location>
        <begin position="2104"/>
        <end position="2133"/>
    </location>
</feature>
<feature type="region of interest" description="Disordered" evidence="1">
    <location>
        <begin position="1478"/>
        <end position="1517"/>
    </location>
</feature>
<dbReference type="InterPro" id="IPR056742">
    <property type="entry name" value="BLTP1_C"/>
</dbReference>
<feature type="region of interest" description="Disordered" evidence="1">
    <location>
        <begin position="325"/>
        <end position="352"/>
    </location>
</feature>
<feature type="domain" description="Bridge-like lipid transfer protein family member 1 middle region" evidence="2">
    <location>
        <begin position="484"/>
        <end position="592"/>
    </location>
</feature>
<feature type="region of interest" description="Disordered" evidence="1">
    <location>
        <begin position="969"/>
        <end position="989"/>
    </location>
</feature>
<dbReference type="Proteomes" id="UP000242450">
    <property type="component" value="Chromosome 5"/>
</dbReference>
<dbReference type="Pfam" id="PF25040">
    <property type="entry name" value="BLTP1_C"/>
    <property type="match status" value="3"/>
</dbReference>
<dbReference type="InterPro" id="IPR056741">
    <property type="entry name" value="BLTP1_M"/>
</dbReference>
<feature type="compositionally biased region" description="Basic and acidic residues" evidence="1">
    <location>
        <begin position="1212"/>
        <end position="1234"/>
    </location>
</feature>
<feature type="region of interest" description="Disordered" evidence="1">
    <location>
        <begin position="145"/>
        <end position="180"/>
    </location>
</feature>
<dbReference type="InterPro" id="IPR033616">
    <property type="entry name" value="BLTP1"/>
</dbReference>
<feature type="region of interest" description="Disordered" evidence="1">
    <location>
        <begin position="204"/>
        <end position="252"/>
    </location>
</feature>
<feature type="compositionally biased region" description="Polar residues" evidence="1">
    <location>
        <begin position="1499"/>
        <end position="1514"/>
    </location>
</feature>
<evidence type="ECO:0000313" key="5">
    <source>
        <dbReference type="Proteomes" id="UP000242450"/>
    </source>
</evidence>
<dbReference type="PANTHER" id="PTHR31640:SF1">
    <property type="entry name" value="BRIDGE-LIKE LIPID TRANSFER PROTEIN FAMILY MEMBER 1"/>
    <property type="match status" value="1"/>
</dbReference>
<feature type="region of interest" description="Disordered" evidence="1">
    <location>
        <begin position="1"/>
        <end position="118"/>
    </location>
</feature>
<reference evidence="4 5" key="1">
    <citation type="journal article" date="2018" name="Mol. Genet. Genomics">
        <title>The red deer Cervus elaphus genome CerEla1.0: sequencing, annotating, genes, and chromosomes.</title>
        <authorList>
            <person name="Bana N.A."/>
            <person name="Nyiri A."/>
            <person name="Nagy J."/>
            <person name="Frank K."/>
            <person name="Nagy T."/>
            <person name="Steger V."/>
            <person name="Schiller M."/>
            <person name="Lakatos P."/>
            <person name="Sugar L."/>
            <person name="Horn P."/>
            <person name="Barta E."/>
            <person name="Orosz L."/>
        </authorList>
    </citation>
    <scope>NUCLEOTIDE SEQUENCE [LARGE SCALE GENOMIC DNA]</scope>
    <source>
        <strain evidence="4">Hungarian</strain>
    </source>
</reference>
<dbReference type="Pfam" id="PF25039">
    <property type="entry name" value="BLTP1_M"/>
    <property type="match status" value="2"/>
</dbReference>
<feature type="compositionally biased region" description="Polar residues" evidence="1">
    <location>
        <begin position="969"/>
        <end position="987"/>
    </location>
</feature>
<evidence type="ECO:0000259" key="3">
    <source>
        <dbReference type="Pfam" id="PF25040"/>
    </source>
</evidence>
<feature type="compositionally biased region" description="Polar residues" evidence="1">
    <location>
        <begin position="1167"/>
        <end position="1177"/>
    </location>
</feature>
<feature type="region of interest" description="Disordered" evidence="1">
    <location>
        <begin position="2212"/>
        <end position="2233"/>
    </location>
</feature>
<dbReference type="PANTHER" id="PTHR31640">
    <property type="entry name" value="TRANSMEMBRANE PROTEIN KIAA1109"/>
    <property type="match status" value="1"/>
</dbReference>
<feature type="region of interest" description="Disordered" evidence="1">
    <location>
        <begin position="2290"/>
        <end position="2352"/>
    </location>
</feature>
<feature type="region of interest" description="Disordered" evidence="1">
    <location>
        <begin position="618"/>
        <end position="684"/>
    </location>
</feature>
<proteinExistence type="predicted"/>
<dbReference type="GO" id="GO:0098793">
    <property type="term" value="C:presynapse"/>
    <property type="evidence" value="ECO:0007669"/>
    <property type="project" value="GOC"/>
</dbReference>
<feature type="compositionally biased region" description="Basic residues" evidence="1">
    <location>
        <begin position="325"/>
        <end position="334"/>
    </location>
</feature>
<feature type="compositionally biased region" description="Low complexity" evidence="1">
    <location>
        <begin position="2290"/>
        <end position="2305"/>
    </location>
</feature>
<protein>
    <submittedName>
        <fullName evidence="4">Uncharacterized protein</fullName>
    </submittedName>
</protein>
<feature type="compositionally biased region" description="Polar residues" evidence="1">
    <location>
        <begin position="648"/>
        <end position="660"/>
    </location>
</feature>
<dbReference type="OrthoDB" id="10051416at2759"/>
<evidence type="ECO:0000256" key="1">
    <source>
        <dbReference type="SAM" id="MobiDB-lite"/>
    </source>
</evidence>
<accession>A0A212DAC2</accession>
<feature type="compositionally biased region" description="Low complexity" evidence="1">
    <location>
        <begin position="1188"/>
        <end position="1207"/>
    </location>
</feature>
<evidence type="ECO:0000313" key="4">
    <source>
        <dbReference type="EMBL" id="OWK15188.1"/>
    </source>
</evidence>
<dbReference type="GO" id="GO:0048488">
    <property type="term" value="P:synaptic vesicle endocytosis"/>
    <property type="evidence" value="ECO:0007669"/>
    <property type="project" value="TreeGrafter"/>
</dbReference>
<feature type="region of interest" description="Disordered" evidence="1">
    <location>
        <begin position="936"/>
        <end position="956"/>
    </location>
</feature>
<evidence type="ECO:0000259" key="2">
    <source>
        <dbReference type="Pfam" id="PF25039"/>
    </source>
</evidence>
<feature type="region of interest" description="Disordered" evidence="1">
    <location>
        <begin position="1167"/>
        <end position="1247"/>
    </location>
</feature>
<feature type="compositionally biased region" description="Basic and acidic residues" evidence="1">
    <location>
        <begin position="2212"/>
        <end position="2227"/>
    </location>
</feature>
<sequence length="2544" mass="279603">MKRKEWENKSVGTEVERKTQHLSLQVPLRSHSSSSSSEENSSSSAAQPLLAGEKESPSSVADDHLVQKEFLHGTKRDDGQASIPTEISGNSPVSPNTQEKSVGQSPLRSPLKRQASVCSTRLGSTKSLTAAFYGDKQPVTVGVQFSSDVSRSDENVLDSPKQRRSFGSFPYTPSADSNSFHQYRSMDSSMSMADSEAYFSAAEEFEPISSDEGPGTYPGRKKKKKQAQQIDYSRGSIYHSVEGPLTGQGESIQDPRTLPFKTHPSQASFVSALGGEDDVIEHLYVVESEKTIESEQITSQQPVMNCYQTYLTQFQVINWSVKHPTNKRTSKSSLHRPLDLETPTSEESSSSFEQLSVPTFKLIKQGLTANSLLDRGMQLSGSTSNTPYTPLEKKAVDNTDDETLTEEWTLDQPVSQTRTTAIVEVKGTVDIVLTPLVAEALDRYIEAMVHCASTRHPAAIVDDLHVKVLREAVQNSKTTFSENVNLCLLQASVEESANTAPSRSVTHVSLVALCFDRIATQVRMNRGVVEESSNSADPGKTSNFDRYVHATKMQPQSSGSLRSNAGVEKGKEIAAKLNIHRVHGQLRGLDTTGGRQSGAVLYNTFGIMGKANVTERGGLLTSNNSSDSPTGSGYNTDVSDDNLPCDRTSPSSDLNGNSVSDEQDEGVESDDLKKDLPLMPPPPDSCSMKLTIKEIWFSFAAPTNVRSPAHAFSRQWMKFIVVTPAFKGVSLHRPAQSLKPQSAVDHEHEDGLGLDNGGGLQSDTSADGAEFEFDAATVSEHTMLLEGTANRPPPGSSGPVTGAEIMRKLSKTHTHSDSALKIKGIHPYHSLSYTSGDTATDSPVHVGRAGVSVKESPRKESLLSYLTGSFPSLHNLLEGTPQRSSAAVKSSSLTRTGNTMASDMLSEHPLLSEPSSVSFYNWMSNAVGNRGSVVQESPVTKSGHNSLPTGVAPNLPTIPSASDFNTVLSSDQNTLDGTHSQHSTSQDDVAGVEEANQGFPAVQLADAQVVFKPLLSHTGIQSQDTMPLCYRMYFGEHLSFSGTLDCLRADIVDSDTAKERKGKRARRQGHVNLPPLEFKPALMLETFSISAVVMEKSVCTPQNSTSALSFHDLNKRYYNTFHCNFTISCQSISQHVDMALVRLIHQFSTMIDDIKATQTDIKLSRYTAGSASPTPTFKTRKHRDFRSSDFSRSSRGSLNGGNRVNNTKNKRTNNENNKKESRNKNSLGRSERRTSKVSRKGSKDVVDHMTIHMDDSDSITVSEQSEPSAECWQNMYKLLNFYSLISDPTGILEKSSETFGPAGVRSPTEPTCKVVFENEQDNTSVTKRKRSLVTAEPQHVTLIVFGIGMVNRTHLEADIGGLTMESELKRIHGSFTLKEKMKDVLHQKMTETCATAHIGGVNIVLLEGITPNIQTVVKCSIAKSQALYSAQRGLKTNNAAVFKVGAISINIPQHPATLHSMMVRSSHQLSKQISDLIRQPSTAPQPVKEDIATPLPSEKTPTSVNQTPIETNEFPQLPEGLEKKPIVLKFSAMLDGIAIGAALLPSLKAEYKMGRMRSHGMTGAQTRFTFELPNHRLRFTSKVSATDMSTIPPSASLNLPPVTMSGKYIMEEHDSYSDQVWSIDELPSKQGYYLQGNYLRCVAEVGSFEHNLTTDLLNHLVFVQKVFMKEVNEVIQKVSGGEQPIPLWNEHDGTADGEKPKILLYSLNLQFKVYEEAGSDFHQVAYFKTRIGLRNALREEISGSSDREAVLITLNRPIVYAQPVAFDRAVLFWLNYKAAYDNWNEQRMALHKDIHMATKEVVDMLPGIQQTSAQAFGTLFLQLTVNDLGICLPITNTAQSNHTGDLDTGSALVLTIESTLITACSSESLVSKGHFKNFCIRFADGFETSWDDWKPEIRGDLVMNACVVPDGTYEVCSRTTGQAAAESSSAGTWTLNVLWKMCGIDVHMDPNIGKRLNALGNTLTTLTGEEDIDDIADLNSVNIADLSDEDEVDTMSPTIHTSSDGSAVSGDGHKLTFGQRLVNHLLGLRPPHQRYSVPAEYLCDPEIKLGASEGTINQEIQRYQQLESVAVNDIRRDVRKKLRRSSMRAASLKDKWGLGYKPSYSRSKSISASGRPPLKRMERTSSRVGETEELPEIRVDAASPGPRVTFNIQDTLFTERWPTAPANRSLSGTATERNIDFELDIRVEIDSGKCVLHPTTLLQEHDDISLRRSYDRSSRSLDQESPSKKKKFQTNYASTTHLMTGKKVPSSLQTKPSDLETTVFYIPGVDVKFPEETELDLLSVTIEGPSHYSSNSEGSYSVFSSPKTPGGFSPGISFQSEEGRRDDSLSSTSEDSDKDEKDDDHERERFYIYRKPSHTSRKKATGFAAVHQLFTERWPTAPANRSLSGTATERNIDFELDIRVEIDSGKCVLHPTTLLQEHDDISLRSWTTSGLKSQGRLSVGSNRDREISMSVGLGRSQLDSKGGVVGGTIDVNPLEMVAHISEHPNQQPSHKIQITMGSTEARVDYMGSSILMGIFSNADLKLQDEWKCSMQRIIDIGLEY</sequence>
<feature type="domain" description="Bridge-like lipid transfer protein family member 1 middle region" evidence="2">
    <location>
        <begin position="711"/>
        <end position="1622"/>
    </location>
</feature>
<feature type="domain" description="Bridge-like lipid transfer protein family member 1 C-terminal" evidence="3">
    <location>
        <begin position="1712"/>
        <end position="2155"/>
    </location>
</feature>
<name>A0A212DAC2_CEREH</name>
<feature type="domain" description="Bridge-like lipid transfer protein family member 1 C-terminal" evidence="3">
    <location>
        <begin position="2429"/>
        <end position="2539"/>
    </location>
</feature>
<feature type="compositionally biased region" description="Basic and acidic residues" evidence="1">
    <location>
        <begin position="1"/>
        <end position="19"/>
    </location>
</feature>
<feature type="domain" description="Bridge-like lipid transfer protein family member 1 C-terminal" evidence="3">
    <location>
        <begin position="2273"/>
        <end position="2428"/>
    </location>
</feature>
<feature type="region of interest" description="Disordered" evidence="1">
    <location>
        <begin position="737"/>
        <end position="766"/>
    </location>
</feature>
<feature type="compositionally biased region" description="Polar residues" evidence="1">
    <location>
        <begin position="82"/>
        <end position="107"/>
    </location>
</feature>
<feature type="compositionally biased region" description="Polar residues" evidence="1">
    <location>
        <begin position="620"/>
        <end position="637"/>
    </location>
</feature>
<feature type="compositionally biased region" description="Polar residues" evidence="1">
    <location>
        <begin position="936"/>
        <end position="948"/>
    </location>
</feature>
<keyword evidence="5" id="KW-1185">Reference proteome</keyword>
<gene>
    <name evidence="4" type="ORF">Celaphus_00000476</name>
</gene>